<evidence type="ECO:0000259" key="6">
    <source>
        <dbReference type="SMART" id="SM00663"/>
    </source>
</evidence>
<dbReference type="GO" id="GO:0006351">
    <property type="term" value="P:DNA-templated transcription"/>
    <property type="evidence" value="ECO:0007669"/>
    <property type="project" value="InterPro"/>
</dbReference>
<dbReference type="InterPro" id="IPR000722">
    <property type="entry name" value="RNA_pol_asu"/>
</dbReference>
<reference evidence="7" key="1">
    <citation type="journal article" date="2020" name="Nature">
        <title>Giant virus diversity and host interactions through global metagenomics.</title>
        <authorList>
            <person name="Schulz F."/>
            <person name="Roux S."/>
            <person name="Paez-Espino D."/>
            <person name="Jungbluth S."/>
            <person name="Walsh D.A."/>
            <person name="Denef V.J."/>
            <person name="McMahon K.D."/>
            <person name="Konstantinidis K.T."/>
            <person name="Eloe-Fadrosh E.A."/>
            <person name="Kyrpides N.C."/>
            <person name="Woyke T."/>
        </authorList>
    </citation>
    <scope>NUCLEOTIDE SEQUENCE</scope>
    <source>
        <strain evidence="7">GVMAG-M-3300010160-60</strain>
    </source>
</reference>
<dbReference type="InterPro" id="IPR045867">
    <property type="entry name" value="DNA-dir_RpoC_beta_prime"/>
</dbReference>
<evidence type="ECO:0000256" key="4">
    <source>
        <dbReference type="ARBA" id="ARBA00022695"/>
    </source>
</evidence>
<keyword evidence="4" id="KW-0548">Nucleotidyltransferase</keyword>
<accession>A0A6C0BFN5</accession>
<dbReference type="InterPro" id="IPR044893">
    <property type="entry name" value="RNA_pol_Rpb1_clamp_domain"/>
</dbReference>
<dbReference type="Gene3D" id="2.40.40.20">
    <property type="match status" value="1"/>
</dbReference>
<evidence type="ECO:0000313" key="7">
    <source>
        <dbReference type="EMBL" id="QHS90218.1"/>
    </source>
</evidence>
<dbReference type="GO" id="GO:0005665">
    <property type="term" value="C:RNA polymerase II, core complex"/>
    <property type="evidence" value="ECO:0007669"/>
    <property type="project" value="TreeGrafter"/>
</dbReference>
<proteinExistence type="predicted"/>
<dbReference type="Gene3D" id="3.30.1490.180">
    <property type="entry name" value="RNA polymerase ii"/>
    <property type="match status" value="1"/>
</dbReference>
<sequence length="489" mass="55257">MDSIFQSYDASVIRPIKEIKFDILGGDEKRRMSVMTGTHGIDIAELFDKQEPKRGGLIDSRMGGTGGGLCATCGLNSKYCDGHFAHIDLAEPIFHPLYLQFVKNFLECICLNCAKLLIQKETDKLKTILRMKSNKNKFVKVHELCMKAKTCFHCGTYVSKIKIDRKKQTNGVNIYSETITTNVDEKGSNKVSLNLTPSLIADIFDNISDEDSLIMGVDPKRSHISDMILKVFPVPPTAIRPSLRGFFSAGASKEDSLTIKMAEIVKTNTRFNKHKEMHNEHSLKYSVVHSMLLQIHVMQYYDNSAPITQKNDGKSSQLKPLCDRLVGKFGRIRGHLMGKRGDFTGRTVITGDPCIGINEIGLPKQFAMNLTYREIVRKDNYDRLKQLVKNGTDIYPGANYVYKTSESIETGKIVKPIYLKFRKEDVVLRYGDTVERHLQNGDFVLVNRQPTLHKQSMMAHMVQIIDNTELMTLRLNLNVTSPYNADCDG</sequence>
<dbReference type="GO" id="GO:0003899">
    <property type="term" value="F:DNA-directed RNA polymerase activity"/>
    <property type="evidence" value="ECO:0007669"/>
    <property type="project" value="UniProtKB-EC"/>
</dbReference>
<dbReference type="EMBL" id="MN739130">
    <property type="protein sequence ID" value="QHS90218.1"/>
    <property type="molecule type" value="Genomic_DNA"/>
</dbReference>
<evidence type="ECO:0000256" key="5">
    <source>
        <dbReference type="ARBA" id="ARBA00023163"/>
    </source>
</evidence>
<dbReference type="GO" id="GO:0003677">
    <property type="term" value="F:DNA binding"/>
    <property type="evidence" value="ECO:0007669"/>
    <property type="project" value="InterPro"/>
</dbReference>
<dbReference type="InterPro" id="IPR006592">
    <property type="entry name" value="RNA_pol_N"/>
</dbReference>
<dbReference type="PANTHER" id="PTHR19376:SF37">
    <property type="entry name" value="DNA-DIRECTED RNA POLYMERASE II SUBUNIT RPB1"/>
    <property type="match status" value="1"/>
</dbReference>
<organism evidence="7">
    <name type="scientific">viral metagenome</name>
    <dbReference type="NCBI Taxonomy" id="1070528"/>
    <lineage>
        <taxon>unclassified sequences</taxon>
        <taxon>metagenomes</taxon>
        <taxon>organismal metagenomes</taxon>
    </lineage>
</organism>
<protein>
    <recommendedName>
        <fullName evidence="1">DNA-directed RNA polymerase</fullName>
        <ecNumber evidence="1">2.7.7.6</ecNumber>
    </recommendedName>
</protein>
<dbReference type="Pfam" id="PF04997">
    <property type="entry name" value="RNA_pol_Rpb1_1"/>
    <property type="match status" value="1"/>
</dbReference>
<evidence type="ECO:0000256" key="1">
    <source>
        <dbReference type="ARBA" id="ARBA00012418"/>
    </source>
</evidence>
<evidence type="ECO:0000256" key="3">
    <source>
        <dbReference type="ARBA" id="ARBA00022679"/>
    </source>
</evidence>
<name>A0A6C0BFN5_9ZZZZ</name>
<feature type="domain" description="RNA polymerase N-terminal" evidence="6">
    <location>
        <begin position="225"/>
        <end position="489"/>
    </location>
</feature>
<dbReference type="PANTHER" id="PTHR19376">
    <property type="entry name" value="DNA-DIRECTED RNA POLYMERASE"/>
    <property type="match status" value="1"/>
</dbReference>
<keyword evidence="3" id="KW-0808">Transferase</keyword>
<keyword evidence="5" id="KW-0804">Transcription</keyword>
<dbReference type="AlphaFoldDB" id="A0A6C0BFN5"/>
<keyword evidence="2" id="KW-0240">DNA-directed RNA polymerase</keyword>
<dbReference type="InterPro" id="IPR007080">
    <property type="entry name" value="RNA_pol_Rpb1_1"/>
</dbReference>
<dbReference type="SUPFAM" id="SSF64484">
    <property type="entry name" value="beta and beta-prime subunits of DNA dependent RNA-polymerase"/>
    <property type="match status" value="1"/>
</dbReference>
<dbReference type="EC" id="2.7.7.6" evidence="1"/>
<dbReference type="Gene3D" id="4.10.860.120">
    <property type="entry name" value="RNA polymerase II, clamp domain"/>
    <property type="match status" value="1"/>
</dbReference>
<dbReference type="SMART" id="SM00663">
    <property type="entry name" value="RPOLA_N"/>
    <property type="match status" value="1"/>
</dbReference>
<dbReference type="Pfam" id="PF00623">
    <property type="entry name" value="RNA_pol_Rpb1_2"/>
    <property type="match status" value="1"/>
</dbReference>
<evidence type="ECO:0000256" key="2">
    <source>
        <dbReference type="ARBA" id="ARBA00022478"/>
    </source>
</evidence>